<proteinExistence type="predicted"/>
<dbReference type="Proteomes" id="UP001495910">
    <property type="component" value="Unassembled WGS sequence"/>
</dbReference>
<sequence length="153" mass="16957">MQALEFRSATAADLPFLVALRHATMSEHLARVNAARDDASQLARVLVRFEHARIVSVNGQDVGLLKAYREPGQWYIAQIQIAPQFQGQGLGRAIIENVLDQARRDGLPTALKVLTGNPARRLYEALGFRETSQEDAEHLMVCPPRQERVSATG</sequence>
<gene>
    <name evidence="4" type="ORF">V8G57_00615</name>
</gene>
<protein>
    <submittedName>
        <fullName evidence="4">GNAT family N-acetyltransferase</fullName>
    </submittedName>
</protein>
<dbReference type="Gene3D" id="3.40.630.30">
    <property type="match status" value="1"/>
</dbReference>
<keyword evidence="5" id="KW-1185">Reference proteome</keyword>
<reference evidence="4 5" key="1">
    <citation type="submission" date="2024-02" db="EMBL/GenBank/DDBJ databases">
        <title>Draft genome sequence of Collimonas sp. strain H4R21, an effective mineral-weathering bacterial strain isolated from the beech rhizosphere.</title>
        <authorList>
            <person name="Morin E."/>
            <person name="Uroz S."/>
            <person name="Leveau J.H.J."/>
            <person name="Kumar R."/>
            <person name="Rey M.W."/>
            <person name="Pham J."/>
        </authorList>
    </citation>
    <scope>NUCLEOTIDE SEQUENCE [LARGE SCALE GENOMIC DNA]</scope>
    <source>
        <strain evidence="4 5">H4R21</strain>
    </source>
</reference>
<name>A0ABU9PPE6_9BURK</name>
<evidence type="ECO:0000313" key="4">
    <source>
        <dbReference type="EMBL" id="MEM4985879.1"/>
    </source>
</evidence>
<dbReference type="InterPro" id="IPR050832">
    <property type="entry name" value="Bact_Acetyltransf"/>
</dbReference>
<dbReference type="EMBL" id="JBANDC010000001">
    <property type="protein sequence ID" value="MEM4985879.1"/>
    <property type="molecule type" value="Genomic_DNA"/>
</dbReference>
<dbReference type="CDD" id="cd04301">
    <property type="entry name" value="NAT_SF"/>
    <property type="match status" value="1"/>
</dbReference>
<dbReference type="PROSITE" id="PS51186">
    <property type="entry name" value="GNAT"/>
    <property type="match status" value="1"/>
</dbReference>
<evidence type="ECO:0000256" key="1">
    <source>
        <dbReference type="ARBA" id="ARBA00022679"/>
    </source>
</evidence>
<dbReference type="InterPro" id="IPR016181">
    <property type="entry name" value="Acyl_CoA_acyltransferase"/>
</dbReference>
<dbReference type="InterPro" id="IPR000182">
    <property type="entry name" value="GNAT_dom"/>
</dbReference>
<organism evidence="4 5">
    <name type="scientific">Collimonas rhizosphaerae</name>
    <dbReference type="NCBI Taxonomy" id="3126357"/>
    <lineage>
        <taxon>Bacteria</taxon>
        <taxon>Pseudomonadati</taxon>
        <taxon>Pseudomonadota</taxon>
        <taxon>Betaproteobacteria</taxon>
        <taxon>Burkholderiales</taxon>
        <taxon>Oxalobacteraceae</taxon>
        <taxon>Collimonas</taxon>
    </lineage>
</organism>
<dbReference type="RefSeq" id="WP_092402132.1">
    <property type="nucleotide sequence ID" value="NZ_JBANDC010000001.1"/>
</dbReference>
<evidence type="ECO:0000313" key="5">
    <source>
        <dbReference type="Proteomes" id="UP001495910"/>
    </source>
</evidence>
<keyword evidence="1" id="KW-0808">Transferase</keyword>
<dbReference type="PANTHER" id="PTHR43877">
    <property type="entry name" value="AMINOALKYLPHOSPHONATE N-ACETYLTRANSFERASE-RELATED-RELATED"/>
    <property type="match status" value="1"/>
</dbReference>
<evidence type="ECO:0000256" key="2">
    <source>
        <dbReference type="ARBA" id="ARBA00023315"/>
    </source>
</evidence>
<dbReference type="Pfam" id="PF00583">
    <property type="entry name" value="Acetyltransf_1"/>
    <property type="match status" value="1"/>
</dbReference>
<keyword evidence="2" id="KW-0012">Acyltransferase</keyword>
<comment type="caution">
    <text evidence="4">The sequence shown here is derived from an EMBL/GenBank/DDBJ whole genome shotgun (WGS) entry which is preliminary data.</text>
</comment>
<dbReference type="SUPFAM" id="SSF55729">
    <property type="entry name" value="Acyl-CoA N-acyltransferases (Nat)"/>
    <property type="match status" value="1"/>
</dbReference>
<accession>A0ABU9PPE6</accession>
<evidence type="ECO:0000259" key="3">
    <source>
        <dbReference type="PROSITE" id="PS51186"/>
    </source>
</evidence>
<feature type="domain" description="N-acetyltransferase" evidence="3">
    <location>
        <begin position="4"/>
        <end position="145"/>
    </location>
</feature>